<proteinExistence type="predicted"/>
<gene>
    <name evidence="2" type="ORF">K1Y72_08255</name>
</gene>
<dbReference type="EMBL" id="JAIBOA010000004">
    <property type="protein sequence ID" value="MBW8482350.1"/>
    <property type="molecule type" value="Genomic_DNA"/>
</dbReference>
<organism evidence="2 3">
    <name type="scientific">Actinomadura parmotrematis</name>
    <dbReference type="NCBI Taxonomy" id="2864039"/>
    <lineage>
        <taxon>Bacteria</taxon>
        <taxon>Bacillati</taxon>
        <taxon>Actinomycetota</taxon>
        <taxon>Actinomycetes</taxon>
        <taxon>Streptosporangiales</taxon>
        <taxon>Thermomonosporaceae</taxon>
        <taxon>Actinomadura</taxon>
    </lineage>
</organism>
<name>A0ABS7FQ45_9ACTN</name>
<dbReference type="Proteomes" id="UP000774570">
    <property type="component" value="Unassembled WGS sequence"/>
</dbReference>
<evidence type="ECO:0000313" key="2">
    <source>
        <dbReference type="EMBL" id="MBW8482350.1"/>
    </source>
</evidence>
<protein>
    <recommendedName>
        <fullName evidence="4">PPE domain-containing protein</fullName>
    </recommendedName>
</protein>
<feature type="compositionally biased region" description="Polar residues" evidence="1">
    <location>
        <begin position="263"/>
        <end position="281"/>
    </location>
</feature>
<comment type="caution">
    <text evidence="2">The sequence shown here is derived from an EMBL/GenBank/DDBJ whole genome shotgun (WGS) entry which is preliminary data.</text>
</comment>
<feature type="region of interest" description="Disordered" evidence="1">
    <location>
        <begin position="242"/>
        <end position="281"/>
    </location>
</feature>
<keyword evidence="3" id="KW-1185">Reference proteome</keyword>
<evidence type="ECO:0008006" key="4">
    <source>
        <dbReference type="Google" id="ProtNLM"/>
    </source>
</evidence>
<sequence>MTVTFAGLRDARLGPLAEASDAWVKMRETLTVAHERVKEMQERGLQGWTGKDAEAAHAQLQVLREKTYTARETVGGIVKVLGAARQSFGAAQRTLQEALEQARTWKFTVGDDGSLRAPGPSSGQPPTIAQQLTLQQQTTRLRAQFDVALQAARQADGKVAKTLGMLSATILDSPTADPALNAARAFWEANPNDVAGRRSLAEIVARYQVESDPGGMVKIGDVEMTERELHELMPGRFAPREALEAYGQRGLRDEGGPPGRSPTAESRTGTVTLSATPTGTR</sequence>
<evidence type="ECO:0000256" key="1">
    <source>
        <dbReference type="SAM" id="MobiDB-lite"/>
    </source>
</evidence>
<evidence type="ECO:0000313" key="3">
    <source>
        <dbReference type="Proteomes" id="UP000774570"/>
    </source>
</evidence>
<reference evidence="2 3" key="1">
    <citation type="submission" date="2021-07" db="EMBL/GenBank/DDBJ databases">
        <title>Actinomadura sp. PM05-2 isolated from lichen.</title>
        <authorList>
            <person name="Somphong A."/>
            <person name="Phongsopitanun W."/>
            <person name="Tanasupawat S."/>
            <person name="Peongsungnone V."/>
        </authorList>
    </citation>
    <scope>NUCLEOTIDE SEQUENCE [LARGE SCALE GENOMIC DNA]</scope>
    <source>
        <strain evidence="2 3">PM05-2</strain>
    </source>
</reference>
<accession>A0ABS7FQ45</accession>